<dbReference type="EMBL" id="CAKKLH010000037">
    <property type="protein sequence ID" value="CAH0100496.1"/>
    <property type="molecule type" value="Genomic_DNA"/>
</dbReference>
<gene>
    <name evidence="2" type="ORF">DGAL_LOCUS2749</name>
</gene>
<accession>A0A8J2RDJ4</accession>
<keyword evidence="3" id="KW-1185">Reference proteome</keyword>
<evidence type="ECO:0000313" key="2">
    <source>
        <dbReference type="EMBL" id="CAH0100496.1"/>
    </source>
</evidence>
<dbReference type="AlphaFoldDB" id="A0A8J2RDJ4"/>
<keyword evidence="1" id="KW-0812">Transmembrane</keyword>
<sequence length="102" mass="11620">MEGYMKMHSAPVSPTSTLKSTILLTCSIINILVLPICSVRLSFLQKTEIDEMFDLPVIKIAMIPFMLTGLLGFSTSYTMKRPMCDYYDSGVFVHIHFCRYLI</sequence>
<evidence type="ECO:0000256" key="1">
    <source>
        <dbReference type="SAM" id="Phobius"/>
    </source>
</evidence>
<dbReference type="Proteomes" id="UP000789390">
    <property type="component" value="Unassembled WGS sequence"/>
</dbReference>
<reference evidence="2" key="1">
    <citation type="submission" date="2021-11" db="EMBL/GenBank/DDBJ databases">
        <authorList>
            <person name="Schell T."/>
        </authorList>
    </citation>
    <scope>NUCLEOTIDE SEQUENCE</scope>
    <source>
        <strain evidence="2">M5</strain>
    </source>
</reference>
<keyword evidence="1" id="KW-0472">Membrane</keyword>
<proteinExistence type="predicted"/>
<name>A0A8J2RDJ4_9CRUS</name>
<dbReference type="OrthoDB" id="6401252at2759"/>
<protein>
    <submittedName>
        <fullName evidence="2">Uncharacterized protein</fullName>
    </submittedName>
</protein>
<feature type="transmembrane region" description="Helical" evidence="1">
    <location>
        <begin position="55"/>
        <end position="73"/>
    </location>
</feature>
<organism evidence="2 3">
    <name type="scientific">Daphnia galeata</name>
    <dbReference type="NCBI Taxonomy" id="27404"/>
    <lineage>
        <taxon>Eukaryota</taxon>
        <taxon>Metazoa</taxon>
        <taxon>Ecdysozoa</taxon>
        <taxon>Arthropoda</taxon>
        <taxon>Crustacea</taxon>
        <taxon>Branchiopoda</taxon>
        <taxon>Diplostraca</taxon>
        <taxon>Cladocera</taxon>
        <taxon>Anomopoda</taxon>
        <taxon>Daphniidae</taxon>
        <taxon>Daphnia</taxon>
    </lineage>
</organism>
<evidence type="ECO:0000313" key="3">
    <source>
        <dbReference type="Proteomes" id="UP000789390"/>
    </source>
</evidence>
<feature type="transmembrane region" description="Helical" evidence="1">
    <location>
        <begin position="21"/>
        <end position="43"/>
    </location>
</feature>
<keyword evidence="1" id="KW-1133">Transmembrane helix</keyword>
<comment type="caution">
    <text evidence="2">The sequence shown here is derived from an EMBL/GenBank/DDBJ whole genome shotgun (WGS) entry which is preliminary data.</text>
</comment>